<protein>
    <recommendedName>
        <fullName evidence="3">Restriction alleviation protein, Lar family</fullName>
    </recommendedName>
</protein>
<sequence length="316" mass="34955">MPTENRSSNTETTSELLPCPFCGQQDFLIERLDLDASVVICQGLTGPNEACLARGPVGVVQDEGEDQPGRDKAVELWNARAEQLQGEPVALPERKRETLNGGAGYRGLGNAEGWNACLDEIAKLGPLYTHADAGEVERLRFDLAEMTKSYEALGELYAGTQKGFERLQAKLAERDAHPMHALGQEAYSTLVGMVEHCLNQRFCMGMDEGFKSFDPEDEHDFVKELHAFVALSASAEPSAPKCETCQDHGVIGWQTGQTPETFDQGDAPCPDCAPVERDERAAYDAWRHSQSGYVRHFNRHEWSAWQARAALERKPS</sequence>
<accession>A0A1Q9R391</accession>
<evidence type="ECO:0008006" key="3">
    <source>
        <dbReference type="Google" id="ProtNLM"/>
    </source>
</evidence>
<comment type="caution">
    <text evidence="1">The sequence shown here is derived from an EMBL/GenBank/DDBJ whole genome shotgun (WGS) entry which is preliminary data.</text>
</comment>
<dbReference type="EMBL" id="MKZO01000026">
    <property type="protein sequence ID" value="OLS61851.1"/>
    <property type="molecule type" value="Genomic_DNA"/>
</dbReference>
<organism evidence="1 2">
    <name type="scientific">Pseudomonas putida</name>
    <name type="common">Arthrobacter siderocapsulatus</name>
    <dbReference type="NCBI Taxonomy" id="303"/>
    <lineage>
        <taxon>Bacteria</taxon>
        <taxon>Pseudomonadati</taxon>
        <taxon>Pseudomonadota</taxon>
        <taxon>Gammaproteobacteria</taxon>
        <taxon>Pseudomonadales</taxon>
        <taxon>Pseudomonadaceae</taxon>
        <taxon>Pseudomonas</taxon>
    </lineage>
</organism>
<reference evidence="1 2" key="1">
    <citation type="submission" date="2016-10" db="EMBL/GenBank/DDBJ databases">
        <title>Genome Sequence of Pseudomonas putida GM4FR.</title>
        <authorList>
            <person name="Poehlein A."/>
            <person name="Wemheuer F."/>
            <person name="Hollensteiner J."/>
            <person name="Wemheuer B."/>
        </authorList>
    </citation>
    <scope>NUCLEOTIDE SEQUENCE [LARGE SCALE GENOMIC DNA]</scope>
    <source>
        <strain evidence="1 2">GM4FR</strain>
    </source>
</reference>
<proteinExistence type="predicted"/>
<gene>
    <name evidence="1" type="ORF">PSEMO_32240</name>
</gene>
<dbReference type="AlphaFoldDB" id="A0A1Q9R391"/>
<dbReference type="Proteomes" id="UP000186736">
    <property type="component" value="Unassembled WGS sequence"/>
</dbReference>
<dbReference type="Pfam" id="PF14354">
    <property type="entry name" value="Lar_restr_allev"/>
    <property type="match status" value="1"/>
</dbReference>
<evidence type="ECO:0000313" key="2">
    <source>
        <dbReference type="Proteomes" id="UP000186736"/>
    </source>
</evidence>
<name>A0A1Q9R391_PSEPU</name>
<evidence type="ECO:0000313" key="1">
    <source>
        <dbReference type="EMBL" id="OLS61851.1"/>
    </source>
</evidence>
<dbReference type="RefSeq" id="WP_075804037.1">
    <property type="nucleotide sequence ID" value="NZ_MKZO01000026.1"/>
</dbReference>